<feature type="domain" description="YknX-like barrel-sandwich hybrid" evidence="8">
    <location>
        <begin position="60"/>
        <end position="201"/>
    </location>
</feature>
<dbReference type="Gene3D" id="2.40.420.20">
    <property type="match status" value="1"/>
</dbReference>
<dbReference type="RefSeq" id="WP_106345061.1">
    <property type="nucleotide sequence ID" value="NZ_PVNE01000011.1"/>
</dbReference>
<feature type="domain" description="YknX-like C-terminal permuted SH3-like" evidence="9">
    <location>
        <begin position="299"/>
        <end position="366"/>
    </location>
</feature>
<dbReference type="InterPro" id="IPR006143">
    <property type="entry name" value="RND_pump_MFP"/>
</dbReference>
<dbReference type="InterPro" id="IPR058637">
    <property type="entry name" value="YknX-like_C"/>
</dbReference>
<dbReference type="PANTHER" id="PTHR32347:SF14">
    <property type="entry name" value="EFFLUX SYSTEM COMPONENT YKNX-RELATED"/>
    <property type="match status" value="1"/>
</dbReference>
<evidence type="ECO:0000259" key="8">
    <source>
        <dbReference type="Pfam" id="PF25984"/>
    </source>
</evidence>
<gene>
    <name evidence="11" type="ORF">CLV97_11118</name>
</gene>
<evidence type="ECO:0000256" key="1">
    <source>
        <dbReference type="ARBA" id="ARBA00004196"/>
    </source>
</evidence>
<evidence type="ECO:0000259" key="9">
    <source>
        <dbReference type="Pfam" id="PF25989"/>
    </source>
</evidence>
<keyword evidence="7" id="KW-1133">Transmembrane helix</keyword>
<keyword evidence="4 5" id="KW-0175">Coiled coil</keyword>
<dbReference type="Pfam" id="PF25989">
    <property type="entry name" value="YknX_C"/>
    <property type="match status" value="1"/>
</dbReference>
<organism evidence="11 12">
    <name type="scientific">Planifilum fimeticola</name>
    <dbReference type="NCBI Taxonomy" id="201975"/>
    <lineage>
        <taxon>Bacteria</taxon>
        <taxon>Bacillati</taxon>
        <taxon>Bacillota</taxon>
        <taxon>Bacilli</taxon>
        <taxon>Bacillales</taxon>
        <taxon>Thermoactinomycetaceae</taxon>
        <taxon>Planifilum</taxon>
    </lineage>
</organism>
<dbReference type="OrthoDB" id="85226at2"/>
<dbReference type="PANTHER" id="PTHR32347">
    <property type="entry name" value="EFFLUX SYSTEM COMPONENT YKNX-RELATED"/>
    <property type="match status" value="1"/>
</dbReference>
<dbReference type="GO" id="GO:0022857">
    <property type="term" value="F:transmembrane transporter activity"/>
    <property type="evidence" value="ECO:0007669"/>
    <property type="project" value="InterPro"/>
</dbReference>
<dbReference type="InterPro" id="IPR058639">
    <property type="entry name" value="BSH_YknX-like"/>
</dbReference>
<comment type="subcellular location">
    <subcellularLocation>
        <location evidence="1">Cell envelope</location>
    </subcellularLocation>
</comment>
<keyword evidence="7" id="KW-0812">Transmembrane</keyword>
<dbReference type="EMBL" id="PVNE01000011">
    <property type="protein sequence ID" value="PRX40676.1"/>
    <property type="molecule type" value="Genomic_DNA"/>
</dbReference>
<dbReference type="Pfam" id="PF25990">
    <property type="entry name" value="Beta-barrel_YknX"/>
    <property type="match status" value="1"/>
</dbReference>
<evidence type="ECO:0000256" key="6">
    <source>
        <dbReference type="SAM" id="MobiDB-lite"/>
    </source>
</evidence>
<sequence>MKYRKIWIGSGLVLLIAAMITVYVIRNTQAQEEVKTVKPTREEISEEIVTSGVLEAGGKQEVYLDPERGQLSEIPVKPGKKVKKGTTLVRYRNDLLDSERQQAEMQIEAARVKRSGLLRQLNEVKKAGQSTPGVPGGGAMSEEQIRQEIRLAELELKQAQKQLETVLKRLERLNVKSTLSGTVVQVNPAGGRGASAEPLVIVADLDDLKVRADVSELDVMKVKKGQSVTVRSDALPDEEWRGEVIRVGELPKADEKMAAAPGGGSGQVVYPVEVRLKTPIPLKLGSNLIVEIATEKRKALTLPQEAVREEQGKSYVFAVEKGKAVRREVKVGVSSGDRVEILSGVKPGESVVLDPPEDLRSGTEVKAR</sequence>
<evidence type="ECO:0000313" key="11">
    <source>
        <dbReference type="EMBL" id="PRX40676.1"/>
    </source>
</evidence>
<evidence type="ECO:0000256" key="5">
    <source>
        <dbReference type="SAM" id="Coils"/>
    </source>
</evidence>
<keyword evidence="12" id="KW-1185">Reference proteome</keyword>
<dbReference type="FunFam" id="2.40.420.20:FF:000006">
    <property type="entry name" value="RND family efflux transporter MFP subunit"/>
    <property type="match status" value="1"/>
</dbReference>
<accession>A0A2T0LEV0</accession>
<dbReference type="GO" id="GO:0030313">
    <property type="term" value="C:cell envelope"/>
    <property type="evidence" value="ECO:0007669"/>
    <property type="project" value="UniProtKB-SubCell"/>
</dbReference>
<proteinExistence type="inferred from homology"/>
<feature type="region of interest" description="Disordered" evidence="6">
    <location>
        <begin position="347"/>
        <end position="368"/>
    </location>
</feature>
<dbReference type="NCBIfam" id="TIGR01730">
    <property type="entry name" value="RND_mfp"/>
    <property type="match status" value="1"/>
</dbReference>
<feature type="domain" description="YknX-like beta-barrel" evidence="10">
    <location>
        <begin position="208"/>
        <end position="292"/>
    </location>
</feature>
<dbReference type="Proteomes" id="UP000237797">
    <property type="component" value="Unassembled WGS sequence"/>
</dbReference>
<dbReference type="Gene3D" id="2.40.30.170">
    <property type="match status" value="1"/>
</dbReference>
<evidence type="ECO:0000256" key="3">
    <source>
        <dbReference type="ARBA" id="ARBA00022448"/>
    </source>
</evidence>
<comment type="similarity">
    <text evidence="2">Belongs to the membrane fusion protein (MFP) (TC 8.A.1) family.</text>
</comment>
<evidence type="ECO:0000313" key="12">
    <source>
        <dbReference type="Proteomes" id="UP000237797"/>
    </source>
</evidence>
<protein>
    <submittedName>
        <fullName evidence="11">HlyD family secretion protein</fullName>
    </submittedName>
</protein>
<dbReference type="InterPro" id="IPR058636">
    <property type="entry name" value="Beta-barrel_YknX"/>
</dbReference>
<feature type="compositionally biased region" description="Basic and acidic residues" evidence="6">
    <location>
        <begin position="357"/>
        <end position="368"/>
    </location>
</feature>
<dbReference type="Pfam" id="PF25984">
    <property type="entry name" value="BSH_YknX"/>
    <property type="match status" value="1"/>
</dbReference>
<feature type="transmembrane region" description="Helical" evidence="7">
    <location>
        <begin position="6"/>
        <end position="25"/>
    </location>
</feature>
<feature type="coiled-coil region" evidence="5">
    <location>
        <begin position="93"/>
        <end position="176"/>
    </location>
</feature>
<dbReference type="InterPro" id="IPR050465">
    <property type="entry name" value="UPF0194_transport"/>
</dbReference>
<evidence type="ECO:0000256" key="2">
    <source>
        <dbReference type="ARBA" id="ARBA00009477"/>
    </source>
</evidence>
<dbReference type="SUPFAM" id="SSF111369">
    <property type="entry name" value="HlyD-like secretion proteins"/>
    <property type="match status" value="1"/>
</dbReference>
<dbReference type="GO" id="GO:0016020">
    <property type="term" value="C:membrane"/>
    <property type="evidence" value="ECO:0007669"/>
    <property type="project" value="InterPro"/>
</dbReference>
<dbReference type="AlphaFoldDB" id="A0A2T0LEV0"/>
<keyword evidence="7" id="KW-0472">Membrane</keyword>
<name>A0A2T0LEV0_9BACL</name>
<keyword evidence="3" id="KW-0813">Transport</keyword>
<evidence type="ECO:0000259" key="10">
    <source>
        <dbReference type="Pfam" id="PF25990"/>
    </source>
</evidence>
<reference evidence="11 12" key="1">
    <citation type="submission" date="2018-03" db="EMBL/GenBank/DDBJ databases">
        <title>Genomic Encyclopedia of Archaeal and Bacterial Type Strains, Phase II (KMG-II): from individual species to whole genera.</title>
        <authorList>
            <person name="Goeker M."/>
        </authorList>
    </citation>
    <scope>NUCLEOTIDE SEQUENCE [LARGE SCALE GENOMIC DNA]</scope>
    <source>
        <strain evidence="11 12">DSM 44946</strain>
    </source>
</reference>
<evidence type="ECO:0000256" key="7">
    <source>
        <dbReference type="SAM" id="Phobius"/>
    </source>
</evidence>
<comment type="caution">
    <text evidence="11">The sequence shown here is derived from an EMBL/GenBank/DDBJ whole genome shotgun (WGS) entry which is preliminary data.</text>
</comment>
<evidence type="ECO:0000256" key="4">
    <source>
        <dbReference type="ARBA" id="ARBA00023054"/>
    </source>
</evidence>